<protein>
    <submittedName>
        <fullName evidence="5">Alpha/beta hydrolase</fullName>
    </submittedName>
</protein>
<feature type="region of interest" description="Disordered" evidence="2">
    <location>
        <begin position="20"/>
        <end position="41"/>
    </location>
</feature>
<reference evidence="5 6" key="1">
    <citation type="submission" date="2017-06" db="EMBL/GenBank/DDBJ databases">
        <title>Sequencing and comparative analysis of myxobacterial genomes.</title>
        <authorList>
            <person name="Rupp O."/>
            <person name="Goesmann A."/>
            <person name="Sogaard-Andersen L."/>
        </authorList>
    </citation>
    <scope>NUCLEOTIDE SEQUENCE [LARGE SCALE GENOMIC DNA]</scope>
    <source>
        <strain evidence="5 6">DSM 14697</strain>
    </source>
</reference>
<evidence type="ECO:0000256" key="2">
    <source>
        <dbReference type="SAM" id="MobiDB-lite"/>
    </source>
</evidence>
<evidence type="ECO:0000313" key="6">
    <source>
        <dbReference type="Proteomes" id="UP000217343"/>
    </source>
</evidence>
<sequence>MLRRRVLSSLLALSLLSGCASTSGAAPSGTTVTESPTANAPVPFRVERSGKGRPVVFIPGLASSGEVWNETVAHLGGQYDSHVLTLAGFAGQPAISAPFFETQRRAVAAYLREQGLEKPILVGHSLGGVLALAVAADVPERVGGVVVVDSLPFLPAGMYPGATVESSRPYADQMRTQMRTQSVAQRNEMQRRTMRRYITDASRQDVAFRWGNQSDTDTVAQAMYELMTTDLRPELPRITAPTLVLGSWIALKGQMPRETVEAVYKGQYATLRTARVVMHDTARHFIMWDDPEGFFRELDGFLGAHAPVARVEPRP</sequence>
<dbReference type="PANTHER" id="PTHR43798">
    <property type="entry name" value="MONOACYLGLYCEROL LIPASE"/>
    <property type="match status" value="1"/>
</dbReference>
<dbReference type="InterPro" id="IPR000073">
    <property type="entry name" value="AB_hydrolase_1"/>
</dbReference>
<keyword evidence="3" id="KW-0732">Signal</keyword>
<keyword evidence="1 5" id="KW-0378">Hydrolase</keyword>
<keyword evidence="6" id="KW-1185">Reference proteome</keyword>
<feature type="domain" description="AB hydrolase-1" evidence="4">
    <location>
        <begin position="55"/>
        <end position="296"/>
    </location>
</feature>
<evidence type="ECO:0000256" key="3">
    <source>
        <dbReference type="SAM" id="SignalP"/>
    </source>
</evidence>
<dbReference type="GO" id="GO:0016020">
    <property type="term" value="C:membrane"/>
    <property type="evidence" value="ECO:0007669"/>
    <property type="project" value="TreeGrafter"/>
</dbReference>
<dbReference type="KEGG" id="mmas:MYMAC_000402"/>
<evidence type="ECO:0000259" key="4">
    <source>
        <dbReference type="Pfam" id="PF12697"/>
    </source>
</evidence>
<dbReference type="Proteomes" id="UP000217343">
    <property type="component" value="Chromosome"/>
</dbReference>
<accession>A0A250JLT4</accession>
<dbReference type="SUPFAM" id="SSF53474">
    <property type="entry name" value="alpha/beta-Hydrolases"/>
    <property type="match status" value="1"/>
</dbReference>
<dbReference type="PANTHER" id="PTHR43798:SF31">
    <property type="entry name" value="AB HYDROLASE SUPERFAMILY PROTEIN YCLE"/>
    <property type="match status" value="1"/>
</dbReference>
<dbReference type="InterPro" id="IPR050266">
    <property type="entry name" value="AB_hydrolase_sf"/>
</dbReference>
<dbReference type="AlphaFoldDB" id="A0A250JLT4"/>
<evidence type="ECO:0000313" key="5">
    <source>
        <dbReference type="EMBL" id="ATB44825.1"/>
    </source>
</evidence>
<name>A0A250JLT4_9BACT</name>
<dbReference type="EMBL" id="CP022203">
    <property type="protein sequence ID" value="ATB44825.1"/>
    <property type="molecule type" value="Genomic_DNA"/>
</dbReference>
<proteinExistence type="predicted"/>
<dbReference type="PROSITE" id="PS51257">
    <property type="entry name" value="PROKAR_LIPOPROTEIN"/>
    <property type="match status" value="1"/>
</dbReference>
<dbReference type="RefSeq" id="WP_095956836.1">
    <property type="nucleotide sequence ID" value="NZ_CP022203.1"/>
</dbReference>
<dbReference type="InterPro" id="IPR029058">
    <property type="entry name" value="AB_hydrolase_fold"/>
</dbReference>
<feature type="chain" id="PRO_5011970400" evidence="3">
    <location>
        <begin position="26"/>
        <end position="315"/>
    </location>
</feature>
<feature type="signal peptide" evidence="3">
    <location>
        <begin position="1"/>
        <end position="25"/>
    </location>
</feature>
<dbReference type="Gene3D" id="3.40.50.1820">
    <property type="entry name" value="alpha/beta hydrolase"/>
    <property type="match status" value="1"/>
</dbReference>
<feature type="compositionally biased region" description="Polar residues" evidence="2">
    <location>
        <begin position="28"/>
        <end position="38"/>
    </location>
</feature>
<evidence type="ECO:0000256" key="1">
    <source>
        <dbReference type="ARBA" id="ARBA00022801"/>
    </source>
</evidence>
<dbReference type="Pfam" id="PF12697">
    <property type="entry name" value="Abhydrolase_6"/>
    <property type="match status" value="1"/>
</dbReference>
<dbReference type="GO" id="GO:0016787">
    <property type="term" value="F:hydrolase activity"/>
    <property type="evidence" value="ECO:0007669"/>
    <property type="project" value="UniProtKB-KW"/>
</dbReference>
<dbReference type="OrthoDB" id="5380819at2"/>
<gene>
    <name evidence="5" type="ORF">MYMAC_000402</name>
</gene>
<organism evidence="5 6">
    <name type="scientific">Corallococcus macrosporus DSM 14697</name>
    <dbReference type="NCBI Taxonomy" id="1189310"/>
    <lineage>
        <taxon>Bacteria</taxon>
        <taxon>Pseudomonadati</taxon>
        <taxon>Myxococcota</taxon>
        <taxon>Myxococcia</taxon>
        <taxon>Myxococcales</taxon>
        <taxon>Cystobacterineae</taxon>
        <taxon>Myxococcaceae</taxon>
        <taxon>Corallococcus</taxon>
    </lineage>
</organism>